<sequence length="260" mass="29291">MPILYSGVHVTTASVEKSEQVCLQSKNVVLADTTISKVRNNIYDVLVIPGGMKGSNTISECSEFIDMLKEQKANNRLYAAICAAPETVLDRHSLIDDVEAVAYPSFERNFKHIGKGRVCVSKNCITSVGPGSAVEFGLKIVEHLLGRQVALSLASVVEKDAKIPRHPHLNVPNLHIMMTLKSLKSRNYVEEKYNWKHQYFILNNEGIEYLREFLHLPPSIFPATLSKKTVNRAPKMDEDISRDVRQPMGRGRAFDRRPFE</sequence>
<dbReference type="CDD" id="cd03135">
    <property type="entry name" value="GATase1_DJ-1"/>
    <property type="match status" value="1"/>
</dbReference>
<dbReference type="AlphaFoldDB" id="A0A024VKM6"/>
<dbReference type="InterPro" id="IPR050325">
    <property type="entry name" value="Prot/Nucl_acid_deglycase"/>
</dbReference>
<dbReference type="Gene3D" id="3.40.50.880">
    <property type="match status" value="1"/>
</dbReference>
<gene>
    <name evidence="4" type="ORF">PFFCH_04045</name>
</gene>
<dbReference type="Gene3D" id="1.10.10.10">
    <property type="entry name" value="Winged helix-like DNA-binding domain superfamily/Winged helix DNA-binding domain"/>
    <property type="match status" value="1"/>
</dbReference>
<evidence type="ECO:0000256" key="1">
    <source>
        <dbReference type="SAM" id="MobiDB-lite"/>
    </source>
</evidence>
<dbReference type="GO" id="GO:1903189">
    <property type="term" value="P:glyoxal metabolic process"/>
    <property type="evidence" value="ECO:0007669"/>
    <property type="project" value="TreeGrafter"/>
</dbReference>
<reference evidence="4 5" key="1">
    <citation type="submission" date="2013-02" db="EMBL/GenBank/DDBJ databases">
        <title>The Genome Annotation of Plasmodium falciparum FCH/4.</title>
        <authorList>
            <consortium name="The Broad Institute Genome Sequencing Platform"/>
            <consortium name="The Broad Institute Genome Sequencing Center for Infectious Disease"/>
            <person name="Neafsey D."/>
            <person name="Hoffman S."/>
            <person name="Volkman S."/>
            <person name="Rosenthal P."/>
            <person name="Walker B."/>
            <person name="Young S.K."/>
            <person name="Zeng Q."/>
            <person name="Gargeya S."/>
            <person name="Fitzgerald M."/>
            <person name="Haas B."/>
            <person name="Abouelleil A."/>
            <person name="Allen A.W."/>
            <person name="Alvarado L."/>
            <person name="Arachchi H.M."/>
            <person name="Berlin A.M."/>
            <person name="Chapman S.B."/>
            <person name="Gainer-Dewar J."/>
            <person name="Goldberg J."/>
            <person name="Griggs A."/>
            <person name="Gujja S."/>
            <person name="Hansen M."/>
            <person name="Howarth C."/>
            <person name="Imamovic A."/>
            <person name="Ireland A."/>
            <person name="Larimer J."/>
            <person name="McCowan C."/>
            <person name="Murphy C."/>
            <person name="Pearson M."/>
            <person name="Poon T.W."/>
            <person name="Priest M."/>
            <person name="Roberts A."/>
            <person name="Saif S."/>
            <person name="Shea T."/>
            <person name="Sisk P."/>
            <person name="Sykes S."/>
            <person name="Wortman J."/>
            <person name="Nusbaum C."/>
            <person name="Birren B."/>
        </authorList>
    </citation>
    <scope>NUCLEOTIDE SEQUENCE [LARGE SCALE GENOMIC DNA]</scope>
    <source>
        <strain evidence="4 5">FCH/4</strain>
    </source>
</reference>
<organism evidence="4 5">
    <name type="scientific">Plasmodium falciparum FCH/4</name>
    <dbReference type="NCBI Taxonomy" id="1036724"/>
    <lineage>
        <taxon>Eukaryota</taxon>
        <taxon>Sar</taxon>
        <taxon>Alveolata</taxon>
        <taxon>Apicomplexa</taxon>
        <taxon>Aconoidasida</taxon>
        <taxon>Haemosporida</taxon>
        <taxon>Plasmodiidae</taxon>
        <taxon>Plasmodium</taxon>
        <taxon>Plasmodium (Laverania)</taxon>
    </lineage>
</organism>
<evidence type="ECO:0000313" key="5">
    <source>
        <dbReference type="Proteomes" id="UP000030656"/>
    </source>
</evidence>
<dbReference type="SUPFAM" id="SSF52317">
    <property type="entry name" value="Class I glutamine amidotransferase-like"/>
    <property type="match status" value="1"/>
</dbReference>
<feature type="domain" description="DJ-1/PfpI" evidence="2">
    <location>
        <begin position="7"/>
        <end position="142"/>
    </location>
</feature>
<evidence type="ECO:0000259" key="3">
    <source>
        <dbReference type="Pfam" id="PF03501"/>
    </source>
</evidence>
<name>A0A024VKM6_PLAFA</name>
<evidence type="ECO:0008006" key="6">
    <source>
        <dbReference type="Google" id="ProtNLM"/>
    </source>
</evidence>
<dbReference type="InterPro" id="IPR005326">
    <property type="entry name" value="Plectin_eS10_N"/>
</dbReference>
<dbReference type="GO" id="GO:0005737">
    <property type="term" value="C:cytoplasm"/>
    <property type="evidence" value="ECO:0007669"/>
    <property type="project" value="TreeGrafter"/>
</dbReference>
<protein>
    <recommendedName>
        <fullName evidence="6">Plectin/S10 N-terminal domain-containing protein</fullName>
    </recommendedName>
</protein>
<dbReference type="PANTHER" id="PTHR48094:SF12">
    <property type="entry name" value="PARKINSON DISEASE PROTEIN 7 HOMOLOG"/>
    <property type="match status" value="1"/>
</dbReference>
<proteinExistence type="predicted"/>
<dbReference type="Pfam" id="PF01965">
    <property type="entry name" value="DJ-1_PfpI"/>
    <property type="match status" value="1"/>
</dbReference>
<feature type="domain" description="Plectin/eS10 N-terminal" evidence="3">
    <location>
        <begin position="156"/>
        <end position="228"/>
    </location>
</feature>
<dbReference type="EMBL" id="KI928024">
    <property type="protein sequence ID" value="ETW28411.1"/>
    <property type="molecule type" value="Genomic_DNA"/>
</dbReference>
<accession>A0A024VKM6</accession>
<dbReference type="OrthoDB" id="543156at2759"/>
<reference evidence="4 5" key="2">
    <citation type="submission" date="2013-02" db="EMBL/GenBank/DDBJ databases">
        <title>The Genome Sequence of Plasmodium falciparum FCH/4.</title>
        <authorList>
            <consortium name="The Broad Institute Genome Sequencing Platform"/>
            <consortium name="The Broad Institute Genome Sequencing Center for Infectious Disease"/>
            <person name="Neafsey D."/>
            <person name="Cheeseman I."/>
            <person name="Volkman S."/>
            <person name="Adams J."/>
            <person name="Walker B."/>
            <person name="Young S.K."/>
            <person name="Zeng Q."/>
            <person name="Gargeya S."/>
            <person name="Fitzgerald M."/>
            <person name="Haas B."/>
            <person name="Abouelleil A."/>
            <person name="Alvarado L."/>
            <person name="Arachchi H.M."/>
            <person name="Berlin A.M."/>
            <person name="Chapman S.B."/>
            <person name="Dewar J."/>
            <person name="Goldberg J."/>
            <person name="Griggs A."/>
            <person name="Gujja S."/>
            <person name="Hansen M."/>
            <person name="Howarth C."/>
            <person name="Imamovic A."/>
            <person name="Larimer J."/>
            <person name="McCowan C."/>
            <person name="Murphy C."/>
            <person name="Neiman D."/>
            <person name="Pearson M."/>
            <person name="Priest M."/>
            <person name="Roberts A."/>
            <person name="Saif S."/>
            <person name="Shea T."/>
            <person name="Sisk P."/>
            <person name="Sykes S."/>
            <person name="Wortman J."/>
            <person name="Nusbaum C."/>
            <person name="Birren B."/>
        </authorList>
    </citation>
    <scope>NUCLEOTIDE SEQUENCE [LARGE SCALE GENOMIC DNA]</scope>
    <source>
        <strain evidence="4 5">FCH/4</strain>
    </source>
</reference>
<dbReference type="InterPro" id="IPR029062">
    <property type="entry name" value="Class_I_gatase-like"/>
</dbReference>
<dbReference type="Pfam" id="PF03501">
    <property type="entry name" value="S10_plectin"/>
    <property type="match status" value="1"/>
</dbReference>
<feature type="region of interest" description="Disordered" evidence="1">
    <location>
        <begin position="232"/>
        <end position="260"/>
    </location>
</feature>
<evidence type="ECO:0000259" key="2">
    <source>
        <dbReference type="Pfam" id="PF01965"/>
    </source>
</evidence>
<dbReference type="InterPro" id="IPR036388">
    <property type="entry name" value="WH-like_DNA-bd_sf"/>
</dbReference>
<evidence type="ECO:0000313" key="4">
    <source>
        <dbReference type="EMBL" id="ETW28411.1"/>
    </source>
</evidence>
<dbReference type="InterPro" id="IPR002818">
    <property type="entry name" value="DJ-1/PfpI"/>
</dbReference>
<feature type="compositionally biased region" description="Basic and acidic residues" evidence="1">
    <location>
        <begin position="234"/>
        <end position="245"/>
    </location>
</feature>
<dbReference type="PANTHER" id="PTHR48094">
    <property type="entry name" value="PROTEIN/NUCLEIC ACID DEGLYCASE DJ-1-RELATED"/>
    <property type="match status" value="1"/>
</dbReference>
<dbReference type="Proteomes" id="UP000030656">
    <property type="component" value="Unassembled WGS sequence"/>
</dbReference>